<proteinExistence type="predicted"/>
<dbReference type="InterPro" id="IPR033896">
    <property type="entry name" value="MEF2-like_N"/>
</dbReference>
<evidence type="ECO:0000259" key="7">
    <source>
        <dbReference type="PROSITE" id="PS50066"/>
    </source>
</evidence>
<dbReference type="PANTHER" id="PTHR48019">
    <property type="entry name" value="SERUM RESPONSE FACTOR HOMOLOG"/>
    <property type="match status" value="1"/>
</dbReference>
<evidence type="ECO:0000256" key="6">
    <source>
        <dbReference type="SAM" id="Coils"/>
    </source>
</evidence>
<evidence type="ECO:0000256" key="4">
    <source>
        <dbReference type="ARBA" id="ARBA00023163"/>
    </source>
</evidence>
<dbReference type="GO" id="GO:0000977">
    <property type="term" value="F:RNA polymerase II transcription regulatory region sequence-specific DNA binding"/>
    <property type="evidence" value="ECO:0007669"/>
    <property type="project" value="InterPro"/>
</dbReference>
<dbReference type="SMART" id="SM00432">
    <property type="entry name" value="MADS"/>
    <property type="match status" value="1"/>
</dbReference>
<sequence length="208" mass="23655">MGQRKREIKKIGDAISRQVTFSKRRGGLLKKAKELSILCDATVSLIIFSSTGKLYEYSSSNMQMIIERYLRYPEELNSFISTIQNLNVENIELVKMNERYENLSRICRQMMGKELEGLDPGKIEELEDGLEQGLKRIRSKKNDVLTTQIDECTQTLCGQEMLLLQELEENSKLEAQTHVTTFIGGGGAGQDDETSLQLGYMFLNCSHD</sequence>
<evidence type="ECO:0000256" key="1">
    <source>
        <dbReference type="ARBA" id="ARBA00004123"/>
    </source>
</evidence>
<feature type="coiled-coil region" evidence="6">
    <location>
        <begin position="83"/>
        <end position="143"/>
    </location>
</feature>
<dbReference type="Gene3D" id="3.40.1810.10">
    <property type="entry name" value="Transcription factor, MADS-box"/>
    <property type="match status" value="1"/>
</dbReference>
<dbReference type="PRINTS" id="PR00404">
    <property type="entry name" value="MADSDOMAIN"/>
</dbReference>
<reference evidence="9" key="1">
    <citation type="submission" date="2015-03" db="EMBL/GenBank/DDBJ databases">
        <title>A transcriptome of Araucaria cunninghamii, an australian fine timber species.</title>
        <authorList>
            <person name="Jing Yi C.J.Y."/>
            <person name="Yin San L.Y.S."/>
            <person name="Abdul Karim S.S."/>
            <person name="Wan Azmi N.N."/>
            <person name="Hercus R.R."/>
            <person name="Croft L.L."/>
        </authorList>
    </citation>
    <scope>NUCLEOTIDE SEQUENCE</scope>
    <source>
        <strain evidence="9">MI0301</strain>
        <tissue evidence="9">Leaf</tissue>
    </source>
</reference>
<dbReference type="EMBL" id="GCKF01045298">
    <property type="protein sequence ID" value="JAG93890.1"/>
    <property type="molecule type" value="Transcribed_RNA"/>
</dbReference>
<evidence type="ECO:0000256" key="2">
    <source>
        <dbReference type="ARBA" id="ARBA00023015"/>
    </source>
</evidence>
<keyword evidence="6" id="KW-0175">Coiled coil</keyword>
<evidence type="ECO:0000313" key="9">
    <source>
        <dbReference type="EMBL" id="JAG93890.1"/>
    </source>
</evidence>
<dbReference type="GO" id="GO:0045944">
    <property type="term" value="P:positive regulation of transcription by RNA polymerase II"/>
    <property type="evidence" value="ECO:0007669"/>
    <property type="project" value="InterPro"/>
</dbReference>
<dbReference type="Pfam" id="PF01486">
    <property type="entry name" value="K-box"/>
    <property type="match status" value="1"/>
</dbReference>
<evidence type="ECO:0000259" key="8">
    <source>
        <dbReference type="PROSITE" id="PS51297"/>
    </source>
</evidence>
<comment type="subcellular location">
    <subcellularLocation>
        <location evidence="1">Nucleus</location>
    </subcellularLocation>
</comment>
<dbReference type="GO" id="GO:0005634">
    <property type="term" value="C:nucleus"/>
    <property type="evidence" value="ECO:0007669"/>
    <property type="project" value="UniProtKB-SubCell"/>
</dbReference>
<evidence type="ECO:0008006" key="10">
    <source>
        <dbReference type="Google" id="ProtNLM"/>
    </source>
</evidence>
<feature type="domain" description="MADS-box" evidence="7">
    <location>
        <begin position="1"/>
        <end position="61"/>
    </location>
</feature>
<name>A0A0D6QW06_ARACU</name>
<feature type="domain" description="K-box" evidence="8">
    <location>
        <begin position="86"/>
        <end position="173"/>
    </location>
</feature>
<protein>
    <recommendedName>
        <fullName evidence="10">MADS-box domain-containing protein</fullName>
    </recommendedName>
</protein>
<dbReference type="Pfam" id="PF00319">
    <property type="entry name" value="SRF-TF"/>
    <property type="match status" value="1"/>
</dbReference>
<dbReference type="PROSITE" id="PS50066">
    <property type="entry name" value="MADS_BOX_2"/>
    <property type="match status" value="1"/>
</dbReference>
<keyword evidence="3" id="KW-0238">DNA-binding</keyword>
<organism evidence="9">
    <name type="scientific">Araucaria cunninghamii</name>
    <name type="common">Hoop pine</name>
    <name type="synonym">Moreton Bay pine</name>
    <dbReference type="NCBI Taxonomy" id="56994"/>
    <lineage>
        <taxon>Eukaryota</taxon>
        <taxon>Viridiplantae</taxon>
        <taxon>Streptophyta</taxon>
        <taxon>Embryophyta</taxon>
        <taxon>Tracheophyta</taxon>
        <taxon>Spermatophyta</taxon>
        <taxon>Pinopsida</taxon>
        <taxon>Pinidae</taxon>
        <taxon>Conifers II</taxon>
        <taxon>Araucariales</taxon>
        <taxon>Araucariaceae</taxon>
        <taxon>Araucaria</taxon>
    </lineage>
</organism>
<dbReference type="InterPro" id="IPR050142">
    <property type="entry name" value="MADS-box/MEF2_TF"/>
</dbReference>
<dbReference type="GO" id="GO:0003700">
    <property type="term" value="F:DNA-binding transcription factor activity"/>
    <property type="evidence" value="ECO:0007669"/>
    <property type="project" value="InterPro"/>
</dbReference>
<evidence type="ECO:0000256" key="3">
    <source>
        <dbReference type="ARBA" id="ARBA00023125"/>
    </source>
</evidence>
<dbReference type="AlphaFoldDB" id="A0A0D6QW06"/>
<dbReference type="InterPro" id="IPR002100">
    <property type="entry name" value="TF_MADSbox"/>
</dbReference>
<dbReference type="InterPro" id="IPR002487">
    <property type="entry name" value="TF_Kbox"/>
</dbReference>
<dbReference type="CDD" id="cd00265">
    <property type="entry name" value="MADS_MEF2_like"/>
    <property type="match status" value="1"/>
</dbReference>
<evidence type="ECO:0000256" key="5">
    <source>
        <dbReference type="ARBA" id="ARBA00023242"/>
    </source>
</evidence>
<dbReference type="SUPFAM" id="SSF55455">
    <property type="entry name" value="SRF-like"/>
    <property type="match status" value="1"/>
</dbReference>
<dbReference type="InterPro" id="IPR036879">
    <property type="entry name" value="TF_MADSbox_sf"/>
</dbReference>
<keyword evidence="5" id="KW-0539">Nucleus</keyword>
<keyword evidence="2" id="KW-0805">Transcription regulation</keyword>
<dbReference type="FunFam" id="3.40.1810.10:FF:000003">
    <property type="entry name" value="MADS-box transcription factor MADS-MC"/>
    <property type="match status" value="1"/>
</dbReference>
<dbReference type="PROSITE" id="PS51297">
    <property type="entry name" value="K_BOX"/>
    <property type="match status" value="1"/>
</dbReference>
<dbReference type="GO" id="GO:0046983">
    <property type="term" value="F:protein dimerization activity"/>
    <property type="evidence" value="ECO:0007669"/>
    <property type="project" value="InterPro"/>
</dbReference>
<keyword evidence="4" id="KW-0804">Transcription</keyword>
<accession>A0A0D6QW06</accession>